<organism evidence="5 6">
    <name type="scientific">Sabulicella glaciei</name>
    <dbReference type="NCBI Taxonomy" id="2984948"/>
    <lineage>
        <taxon>Bacteria</taxon>
        <taxon>Pseudomonadati</taxon>
        <taxon>Pseudomonadota</taxon>
        <taxon>Alphaproteobacteria</taxon>
        <taxon>Acetobacterales</taxon>
        <taxon>Acetobacteraceae</taxon>
        <taxon>Sabulicella</taxon>
    </lineage>
</organism>
<evidence type="ECO:0000256" key="1">
    <source>
        <dbReference type="ARBA" id="ARBA00004418"/>
    </source>
</evidence>
<dbReference type="InterPro" id="IPR000914">
    <property type="entry name" value="SBP_5_dom"/>
</dbReference>
<dbReference type="SUPFAM" id="SSF53850">
    <property type="entry name" value="Periplasmic binding protein-like II"/>
    <property type="match status" value="1"/>
</dbReference>
<protein>
    <submittedName>
        <fullName evidence="5">ABC transporter substrate-binding protein</fullName>
    </submittedName>
</protein>
<dbReference type="InterPro" id="IPR030678">
    <property type="entry name" value="Peptide/Ni-bd"/>
</dbReference>
<dbReference type="InterPro" id="IPR039424">
    <property type="entry name" value="SBP_5"/>
</dbReference>
<evidence type="ECO:0000313" key="6">
    <source>
        <dbReference type="Proteomes" id="UP001526430"/>
    </source>
</evidence>
<evidence type="ECO:0000313" key="5">
    <source>
        <dbReference type="EMBL" id="MCW8085531.1"/>
    </source>
</evidence>
<accession>A0ABT3NTP6</accession>
<evidence type="ECO:0000256" key="3">
    <source>
        <dbReference type="ARBA" id="ARBA00022729"/>
    </source>
</evidence>
<keyword evidence="3" id="KW-0732">Signal</keyword>
<dbReference type="PIRSF" id="PIRSF002741">
    <property type="entry name" value="MppA"/>
    <property type="match status" value="1"/>
</dbReference>
<reference evidence="5 6" key="1">
    <citation type="submission" date="2022-10" db="EMBL/GenBank/DDBJ databases">
        <title>Roseococcus glaciei nov., sp. nov., isolated from glacier.</title>
        <authorList>
            <person name="Liu Q."/>
            <person name="Xin Y.-H."/>
        </authorList>
    </citation>
    <scope>NUCLEOTIDE SEQUENCE [LARGE SCALE GENOMIC DNA]</scope>
    <source>
        <strain evidence="5 6">MDT2-1-1</strain>
    </source>
</reference>
<dbReference type="Gene3D" id="3.10.105.10">
    <property type="entry name" value="Dipeptide-binding Protein, Domain 3"/>
    <property type="match status" value="1"/>
</dbReference>
<evidence type="ECO:0000259" key="4">
    <source>
        <dbReference type="Pfam" id="PF00496"/>
    </source>
</evidence>
<comment type="similarity">
    <text evidence="2">Belongs to the bacterial solute-binding protein 5 family.</text>
</comment>
<evidence type="ECO:0000256" key="2">
    <source>
        <dbReference type="ARBA" id="ARBA00005695"/>
    </source>
</evidence>
<dbReference type="Proteomes" id="UP001526430">
    <property type="component" value="Unassembled WGS sequence"/>
</dbReference>
<gene>
    <name evidence="5" type="ORF">OF850_07835</name>
</gene>
<dbReference type="Gene3D" id="3.90.76.10">
    <property type="entry name" value="Dipeptide-binding Protein, Domain 1"/>
    <property type="match status" value="1"/>
</dbReference>
<dbReference type="EMBL" id="JAPFQI010000003">
    <property type="protein sequence ID" value="MCW8085531.1"/>
    <property type="molecule type" value="Genomic_DNA"/>
</dbReference>
<proteinExistence type="inferred from homology"/>
<dbReference type="RefSeq" id="WP_301589431.1">
    <property type="nucleotide sequence ID" value="NZ_JAPFQI010000003.1"/>
</dbReference>
<keyword evidence="6" id="KW-1185">Reference proteome</keyword>
<dbReference type="PANTHER" id="PTHR30290">
    <property type="entry name" value="PERIPLASMIC BINDING COMPONENT OF ABC TRANSPORTER"/>
    <property type="match status" value="1"/>
</dbReference>
<comment type="caution">
    <text evidence="5">The sequence shown here is derived from an EMBL/GenBank/DDBJ whole genome shotgun (WGS) entry which is preliminary data.</text>
</comment>
<dbReference type="PANTHER" id="PTHR30290:SF38">
    <property type="entry name" value="D,D-DIPEPTIDE-BINDING PERIPLASMIC PROTEIN DDPA-RELATED"/>
    <property type="match status" value="1"/>
</dbReference>
<sequence length="530" mass="59150">MQRRTLMKSVGAGLAASVAGPALVRAQSASTLRFTPQQDLVTLDPVTTTAYISRNHGYMVFDTLYGMDGAFQATPQMVDGHRIDDDGKRWDLTLREGLRWHDGEKVTARDCVASIRRWARRDPFGATLMETTDELSAPDDGTIRFRLKRPFPLLPVALGKASVPVCAMMPERLANTDPFAQVPELIGSGPFRFKADERVPGSLNVYTKFEGYVPRKDGVLAWTSGPKVVHFDRVEWRSMPDASTATSALLAREQDWQEYAYHDQLSLLRRARNVQVRVLDPTGFVAMMRVNHLQPPFDNPEIRRALWGAVNQADYMHALVGPNEPSLYHVPLGFFAPGTPMASEAGLDPLQGPRHYDRVREALRSAGYRGETVLLMVPSNSTSLMAQGAVAEDMLKRVGMNVEVYAVEFNAMLQRRNRKGPVAEGGWSAFMTNWSGTDWLNPAGHIALRGNGEAGYAGWATMPRIEQLREAWFRAPDEAAQKQICRDIQVEAMREVPFYPLGQYMQPTAYLSSLTGVLDGFATFWNVRRA</sequence>
<dbReference type="Gene3D" id="3.40.190.10">
    <property type="entry name" value="Periplasmic binding protein-like II"/>
    <property type="match status" value="1"/>
</dbReference>
<feature type="domain" description="Solute-binding protein family 5" evidence="4">
    <location>
        <begin position="74"/>
        <end position="443"/>
    </location>
</feature>
<comment type="subcellular location">
    <subcellularLocation>
        <location evidence="1">Periplasm</location>
    </subcellularLocation>
</comment>
<name>A0ABT3NTP6_9PROT</name>
<dbReference type="Pfam" id="PF00496">
    <property type="entry name" value="SBP_bac_5"/>
    <property type="match status" value="1"/>
</dbReference>
<dbReference type="CDD" id="cd08502">
    <property type="entry name" value="PBP2_NikA_DppA_OppA_like_16"/>
    <property type="match status" value="1"/>
</dbReference>